<sequence length="305" mass="33713">MLFSPSKSRMRKPRILVALASCLVALSVVSAFPASTSALSAPARQNGLPSKLEKQVEEWVVRLATHQPFKAWQTADPQIEALGPGTHGWLVLFTKDGKNIGYMVVHAVTDGTFKLGEYGVGPYPLFSETLLKHSLIESGLMPAEGLKSIKTSRHYVHPFAAAWEVSIGEETYWFDAKTAEQLPVDEAAWHKLFPADAAAYSGPQSGSRIVSGKLNEPFDAYERLPWLTKEAPFSTKEASSLQRRLDGKEYHLRYVTEPFGEAMLYAVPVIGYQSWSNGRLDLAIDMAGTRYVPFGSLLGKGLFYR</sequence>
<dbReference type="RefSeq" id="WP_115994504.1">
    <property type="nucleotide sequence ID" value="NZ_QRDY01000014.1"/>
</dbReference>
<dbReference type="OrthoDB" id="2475185at2"/>
<protein>
    <submittedName>
        <fullName evidence="2">Uncharacterized protein</fullName>
    </submittedName>
</protein>
<gene>
    <name evidence="2" type="ORF">DFP95_11462</name>
</gene>
<dbReference type="EMBL" id="QRDY01000014">
    <property type="protein sequence ID" value="RED56287.1"/>
    <property type="molecule type" value="Genomic_DNA"/>
</dbReference>
<evidence type="ECO:0000313" key="2">
    <source>
        <dbReference type="EMBL" id="RED56287.1"/>
    </source>
</evidence>
<keyword evidence="1" id="KW-0732">Signal</keyword>
<evidence type="ECO:0000256" key="1">
    <source>
        <dbReference type="SAM" id="SignalP"/>
    </source>
</evidence>
<keyword evidence="3" id="KW-1185">Reference proteome</keyword>
<evidence type="ECO:0000313" key="3">
    <source>
        <dbReference type="Proteomes" id="UP000256869"/>
    </source>
</evidence>
<name>A0A3D9I3E9_9BACL</name>
<feature type="signal peptide" evidence="1">
    <location>
        <begin position="1"/>
        <end position="33"/>
    </location>
</feature>
<reference evidence="2 3" key="1">
    <citation type="submission" date="2018-07" db="EMBL/GenBank/DDBJ databases">
        <title>Genomic Encyclopedia of Type Strains, Phase III (KMG-III): the genomes of soil and plant-associated and newly described type strains.</title>
        <authorList>
            <person name="Whitman W."/>
        </authorList>
    </citation>
    <scope>NUCLEOTIDE SEQUENCE [LARGE SCALE GENOMIC DNA]</scope>
    <source>
        <strain evidence="2 3">CECT 8236</strain>
    </source>
</reference>
<comment type="caution">
    <text evidence="2">The sequence shown here is derived from an EMBL/GenBank/DDBJ whole genome shotgun (WGS) entry which is preliminary data.</text>
</comment>
<dbReference type="Proteomes" id="UP000256869">
    <property type="component" value="Unassembled WGS sequence"/>
</dbReference>
<dbReference type="AlphaFoldDB" id="A0A3D9I3E9"/>
<organism evidence="2 3">
    <name type="scientific">Cohnella lupini</name>
    <dbReference type="NCBI Taxonomy" id="1294267"/>
    <lineage>
        <taxon>Bacteria</taxon>
        <taxon>Bacillati</taxon>
        <taxon>Bacillota</taxon>
        <taxon>Bacilli</taxon>
        <taxon>Bacillales</taxon>
        <taxon>Paenibacillaceae</taxon>
        <taxon>Cohnella</taxon>
    </lineage>
</organism>
<feature type="chain" id="PRO_5038612310" evidence="1">
    <location>
        <begin position="34"/>
        <end position="305"/>
    </location>
</feature>
<accession>A0A3D9I3E9</accession>
<proteinExistence type="predicted"/>